<sequence>MKVIITGATGMVGRSALNQCLESNCVQEVLLISRTPLALNHPKITELIHSDFSDFSQVQSELTGYDACFHCMGISSLGMNEQDYNHITYDMTYALASALVNVSPHITFNYLSGTGADSSEQGSVMWAKVKGKTENMLLNIGFADAYMFRLGALFPERNIKSKTALYNVLYTGLRPFFPILKKVMPITTSEELGRAMIHSVMSPQTLKILENDDINQLAIDT</sequence>
<geneLocation type="plasmid" evidence="3 4">
    <name>pASTE61-200</name>
</geneLocation>
<feature type="domain" description="NAD-dependent epimerase/dehydratase" evidence="2">
    <location>
        <begin position="3"/>
        <end position="109"/>
    </location>
</feature>
<dbReference type="Pfam" id="PF01370">
    <property type="entry name" value="Epimerase"/>
    <property type="match status" value="1"/>
</dbReference>
<dbReference type="InterPro" id="IPR001509">
    <property type="entry name" value="Epimerase_deHydtase"/>
</dbReference>
<dbReference type="PANTHER" id="PTHR14097:SF8">
    <property type="entry name" value="NAD(P)-BINDING DOMAIN-CONTAINING PROTEIN"/>
    <property type="match status" value="1"/>
</dbReference>
<accession>A0ABM5YQ40</accession>
<gene>
    <name evidence="3" type="ORF">AVL57_00080</name>
</gene>
<dbReference type="RefSeq" id="WP_061093622.1">
    <property type="nucleotide sequence ID" value="NZ_CP013927.1"/>
</dbReference>
<protein>
    <submittedName>
        <fullName evidence="3">Epimerase</fullName>
    </submittedName>
</protein>
<evidence type="ECO:0000313" key="4">
    <source>
        <dbReference type="Proteomes" id="UP000056750"/>
    </source>
</evidence>
<evidence type="ECO:0000313" key="3">
    <source>
        <dbReference type="EMBL" id="AMJ76581.1"/>
    </source>
</evidence>
<name>A0ABM5YQ40_9ALTE</name>
<keyword evidence="3" id="KW-0614">Plasmid</keyword>
<dbReference type="InterPro" id="IPR036291">
    <property type="entry name" value="NAD(P)-bd_dom_sf"/>
</dbReference>
<organism evidence="3 4">
    <name type="scientific">Alteromonas stellipolaris</name>
    <dbReference type="NCBI Taxonomy" id="233316"/>
    <lineage>
        <taxon>Bacteria</taxon>
        <taxon>Pseudomonadati</taxon>
        <taxon>Pseudomonadota</taxon>
        <taxon>Gammaproteobacteria</taxon>
        <taxon>Alteromonadales</taxon>
        <taxon>Alteromonadaceae</taxon>
        <taxon>Alteromonas/Salinimonas group</taxon>
        <taxon>Alteromonas</taxon>
    </lineage>
</organism>
<proteinExistence type="predicted"/>
<dbReference type="SUPFAM" id="SSF51735">
    <property type="entry name" value="NAD(P)-binding Rossmann-fold domains"/>
    <property type="match status" value="1"/>
</dbReference>
<comment type="subcellular location">
    <subcellularLocation>
        <location evidence="1">Membrane</location>
    </subcellularLocation>
</comment>
<evidence type="ECO:0000256" key="1">
    <source>
        <dbReference type="ARBA" id="ARBA00004370"/>
    </source>
</evidence>
<reference evidence="3 4" key="1">
    <citation type="submission" date="2015-12" db="EMBL/GenBank/DDBJ databases">
        <title>Intraspecies pangenome expansion in the marine bacterium Alteromonas.</title>
        <authorList>
            <person name="Lopez-Perez M."/>
            <person name="Rodriguez-Valera F."/>
        </authorList>
    </citation>
    <scope>NUCLEOTIDE SEQUENCE [LARGE SCALE GENOMIC DNA]</scope>
    <source>
        <strain evidence="3 4">LMG 21861</strain>
        <plasmid evidence="3 4">pASTE61-200</plasmid>
    </source>
</reference>
<evidence type="ECO:0000259" key="2">
    <source>
        <dbReference type="Pfam" id="PF01370"/>
    </source>
</evidence>
<dbReference type="PANTHER" id="PTHR14097">
    <property type="entry name" value="OXIDOREDUCTASE HTATIP2"/>
    <property type="match status" value="1"/>
</dbReference>
<dbReference type="EMBL" id="CP013927">
    <property type="protein sequence ID" value="AMJ76581.1"/>
    <property type="molecule type" value="Genomic_DNA"/>
</dbReference>
<dbReference type="Gene3D" id="3.40.50.720">
    <property type="entry name" value="NAD(P)-binding Rossmann-like Domain"/>
    <property type="match status" value="1"/>
</dbReference>
<keyword evidence="4" id="KW-1185">Reference proteome</keyword>
<dbReference type="Proteomes" id="UP000056750">
    <property type="component" value="Plasmid pASTE61-200"/>
</dbReference>